<evidence type="ECO:0000313" key="7">
    <source>
        <dbReference type="EMBL" id="WXC82230.1"/>
    </source>
</evidence>
<keyword evidence="4" id="KW-0233">DNA recombination</keyword>
<dbReference type="CDD" id="cd03768">
    <property type="entry name" value="SR_ResInv"/>
    <property type="match status" value="1"/>
</dbReference>
<keyword evidence="2" id="KW-0229">DNA integration</keyword>
<dbReference type="SUPFAM" id="SSF46689">
    <property type="entry name" value="Homeodomain-like"/>
    <property type="match status" value="1"/>
</dbReference>
<dbReference type="Gene3D" id="3.40.50.1390">
    <property type="entry name" value="Resolvase, N-terminal catalytic domain"/>
    <property type="match status" value="1"/>
</dbReference>
<dbReference type="EMBL" id="CP147711">
    <property type="protein sequence ID" value="WXC82230.1"/>
    <property type="molecule type" value="Genomic_DNA"/>
</dbReference>
<evidence type="ECO:0000259" key="6">
    <source>
        <dbReference type="PROSITE" id="PS51736"/>
    </source>
</evidence>
<dbReference type="PROSITE" id="PS51736">
    <property type="entry name" value="RECOMBINASES_3"/>
    <property type="match status" value="1"/>
</dbReference>
<dbReference type="SUPFAM" id="SSF53041">
    <property type="entry name" value="Resolvase-like"/>
    <property type="match status" value="1"/>
</dbReference>
<dbReference type="SMART" id="SM00857">
    <property type="entry name" value="Resolvase"/>
    <property type="match status" value="1"/>
</dbReference>
<keyword evidence="8" id="KW-1185">Reference proteome</keyword>
<dbReference type="InterPro" id="IPR050639">
    <property type="entry name" value="SSR_resolvase"/>
</dbReference>
<feature type="domain" description="Resolvase/invertase-type recombinase catalytic" evidence="6">
    <location>
        <begin position="1"/>
        <end position="134"/>
    </location>
</feature>
<dbReference type="InterPro" id="IPR006119">
    <property type="entry name" value="Resolv_N"/>
</dbReference>
<proteinExistence type="inferred from homology"/>
<dbReference type="InterPro" id="IPR009057">
    <property type="entry name" value="Homeodomain-like_sf"/>
</dbReference>
<evidence type="ECO:0000256" key="2">
    <source>
        <dbReference type="ARBA" id="ARBA00022908"/>
    </source>
</evidence>
<feature type="active site" description="O-(5'-phospho-DNA)-serine intermediate" evidence="5">
    <location>
        <position position="9"/>
    </location>
</feature>
<dbReference type="Pfam" id="PF00239">
    <property type="entry name" value="Resolvase"/>
    <property type="match status" value="1"/>
</dbReference>
<organism evidence="7 8">
    <name type="scientific">Bradyrhizobium septentrionale</name>
    <dbReference type="NCBI Taxonomy" id="1404411"/>
    <lineage>
        <taxon>Bacteria</taxon>
        <taxon>Pseudomonadati</taxon>
        <taxon>Pseudomonadota</taxon>
        <taxon>Alphaproteobacteria</taxon>
        <taxon>Hyphomicrobiales</taxon>
        <taxon>Nitrobacteraceae</taxon>
        <taxon>Bradyrhizobium</taxon>
    </lineage>
</organism>
<protein>
    <submittedName>
        <fullName evidence="7">Recombinase family protein</fullName>
    </submittedName>
</protein>
<dbReference type="PROSITE" id="PS00398">
    <property type="entry name" value="RECOMBINASES_2"/>
    <property type="match status" value="1"/>
</dbReference>
<sequence length="188" mass="20563">MIYGYARVSTTGQTLATQHAALAAAGVDKVQSEKVSGVAARPELKRLLGLMQPGDVLVVSKLDRLARSALDLLRIIDRIRTIGADFRSLGDAWADTTTPHGRLMLVILSGIAEFERELILQRTSEGRARAKAEGRKFGRKHKLTIHQQREVMARLDAGEAMRAIARSYAVNHTTISRLADRHAGSITA</sequence>
<evidence type="ECO:0000313" key="8">
    <source>
        <dbReference type="Proteomes" id="UP001432046"/>
    </source>
</evidence>
<evidence type="ECO:0000256" key="4">
    <source>
        <dbReference type="ARBA" id="ARBA00023172"/>
    </source>
</evidence>
<name>A0ABZ2P4S0_9BRAD</name>
<dbReference type="Gene3D" id="1.10.10.60">
    <property type="entry name" value="Homeodomain-like"/>
    <property type="match status" value="1"/>
</dbReference>
<dbReference type="PROSITE" id="PS00397">
    <property type="entry name" value="RECOMBINASES_1"/>
    <property type="match status" value="1"/>
</dbReference>
<reference evidence="7" key="1">
    <citation type="journal article" date="2021" name="Int. J. Syst. Evol. Microbiol.">
        <title>Bradyrhizobium septentrionale sp. nov. (sv. septentrionale) and Bradyrhizobium quebecense sp. nov. (sv. septentrionale) associated with legumes native to Canada possess rearranged symbiosis genes and numerous insertion sequences.</title>
        <authorList>
            <person name="Bromfield E.S.P."/>
            <person name="Cloutier S."/>
        </authorList>
    </citation>
    <scope>NUCLEOTIDE SEQUENCE</scope>
    <source>
        <strain evidence="7">5S5</strain>
    </source>
</reference>
<gene>
    <name evidence="7" type="ORF">WDK88_11895</name>
</gene>
<dbReference type="PANTHER" id="PTHR30461">
    <property type="entry name" value="DNA-INVERTASE FROM LAMBDOID PROPHAGE"/>
    <property type="match status" value="1"/>
</dbReference>
<dbReference type="PANTHER" id="PTHR30461:SF2">
    <property type="entry name" value="SERINE RECOMBINASE PINE-RELATED"/>
    <property type="match status" value="1"/>
</dbReference>
<reference evidence="7" key="2">
    <citation type="submission" date="2024-03" db="EMBL/GenBank/DDBJ databases">
        <authorList>
            <person name="Bromfield E.S.P."/>
            <person name="Cloutier S."/>
        </authorList>
    </citation>
    <scope>NUCLEOTIDE SEQUENCE</scope>
    <source>
        <strain evidence="7">5S5</strain>
    </source>
</reference>
<comment type="similarity">
    <text evidence="1">Belongs to the site-specific recombinase resolvase family.</text>
</comment>
<accession>A0ABZ2P4S0</accession>
<dbReference type="InterPro" id="IPR006118">
    <property type="entry name" value="Recombinase_CS"/>
</dbReference>
<evidence type="ECO:0000256" key="1">
    <source>
        <dbReference type="ARBA" id="ARBA00009913"/>
    </source>
</evidence>
<dbReference type="InterPro" id="IPR036162">
    <property type="entry name" value="Resolvase-like_N_sf"/>
</dbReference>
<evidence type="ECO:0000256" key="5">
    <source>
        <dbReference type="PROSITE-ProRule" id="PRU10137"/>
    </source>
</evidence>
<dbReference type="Proteomes" id="UP001432046">
    <property type="component" value="Chromosome"/>
</dbReference>
<keyword evidence="3" id="KW-0238">DNA-binding</keyword>
<evidence type="ECO:0000256" key="3">
    <source>
        <dbReference type="ARBA" id="ARBA00023125"/>
    </source>
</evidence>
<dbReference type="RefSeq" id="WP_176540497.1">
    <property type="nucleotide sequence ID" value="NZ_CP088288.1"/>
</dbReference>